<keyword evidence="1" id="KW-1133">Transmembrane helix</keyword>
<reference evidence="3" key="1">
    <citation type="journal article" date="2023" name="ISME J.">
        <title>Emergence of putative energy parasites within Clostridia revealed by genome analysis of a novel endosymbiotic clade.</title>
        <authorList>
            <person name="Takahashi K."/>
            <person name="Kuwahara H."/>
            <person name="Horikawa Y."/>
            <person name="Izawa K."/>
            <person name="Kato D."/>
            <person name="Inagaki T."/>
            <person name="Yuki M."/>
            <person name="Ohkuma M."/>
            <person name="Hongoh Y."/>
        </authorList>
    </citation>
    <scope>NUCLEOTIDE SEQUENCE</scope>
    <source>
        <strain evidence="3">RsTa-C01</strain>
    </source>
</reference>
<evidence type="ECO:0000256" key="1">
    <source>
        <dbReference type="SAM" id="Phobius"/>
    </source>
</evidence>
<dbReference type="KEGG" id="ptrh:RsTaC01_0545"/>
<evidence type="ECO:0000256" key="2">
    <source>
        <dbReference type="SAM" id="SignalP"/>
    </source>
</evidence>
<protein>
    <submittedName>
        <fullName evidence="3">Uncharacterized protein</fullName>
    </submittedName>
</protein>
<feature type="transmembrane region" description="Helical" evidence="1">
    <location>
        <begin position="102"/>
        <end position="124"/>
    </location>
</feature>
<feature type="transmembrane region" description="Helical" evidence="1">
    <location>
        <begin position="40"/>
        <end position="61"/>
    </location>
</feature>
<keyword evidence="2" id="KW-0732">Signal</keyword>
<feature type="transmembrane region" description="Helical" evidence="1">
    <location>
        <begin position="68"/>
        <end position="90"/>
    </location>
</feature>
<gene>
    <name evidence="3" type="ORF">RsTaC01_0545</name>
</gene>
<keyword evidence="1" id="KW-0472">Membrane</keyword>
<dbReference type="AlphaFoldDB" id="A0AA48HZS2"/>
<feature type="signal peptide" evidence="2">
    <location>
        <begin position="1"/>
        <end position="24"/>
    </location>
</feature>
<dbReference type="EMBL" id="AP027925">
    <property type="protein sequence ID" value="BED92704.1"/>
    <property type="molecule type" value="Genomic_DNA"/>
</dbReference>
<feature type="chain" id="PRO_5041343144" evidence="2">
    <location>
        <begin position="25"/>
        <end position="177"/>
    </location>
</feature>
<proteinExistence type="predicted"/>
<keyword evidence="1" id="KW-0812">Transmembrane</keyword>
<dbReference type="Proteomes" id="UP001335720">
    <property type="component" value="Chromosome"/>
</dbReference>
<name>A0AA48HZS2_9FIRM</name>
<sequence length="177" mass="18231">MKKNLRLKSILASLLLISSSIGLAAESNEKDKKSLVSPIVQTVGAGLGLVGTFSLLYGGLLSSSNSDVLIVAGCLSVPGSISAVALGNGIYRIVSKNTSSKIGGIVSLTTGVLSTASSLCWGYLMHRSCYLFKNPNNDIHDVFACSVAPVAVLTSGLTLIGSSIYTFATCPKTNTKA</sequence>
<organism evidence="3">
    <name type="scientific">Candidatus Paraimprobicoccus trichonymphae</name>
    <dbReference type="NCBI Taxonomy" id="3033793"/>
    <lineage>
        <taxon>Bacteria</taxon>
        <taxon>Bacillati</taxon>
        <taxon>Bacillota</taxon>
        <taxon>Clostridia</taxon>
        <taxon>Candidatus Paraimprobicoccus</taxon>
    </lineage>
</organism>
<evidence type="ECO:0000313" key="3">
    <source>
        <dbReference type="EMBL" id="BED92704.1"/>
    </source>
</evidence>
<accession>A0AA48HZS2</accession>